<dbReference type="Proteomes" id="UP000521922">
    <property type="component" value="Unassembled WGS sequence"/>
</dbReference>
<dbReference type="AlphaFoldDB" id="A0A7Y9DND2"/>
<keyword evidence="2" id="KW-1185">Reference proteome</keyword>
<accession>A0A7Y9DND2</accession>
<name>A0A7Y9DND2_9ACTN</name>
<proteinExistence type="predicted"/>
<organism evidence="1 2">
    <name type="scientific">Kineococcus aurantiacus</name>
    <dbReference type="NCBI Taxonomy" id="37633"/>
    <lineage>
        <taxon>Bacteria</taxon>
        <taxon>Bacillati</taxon>
        <taxon>Actinomycetota</taxon>
        <taxon>Actinomycetes</taxon>
        <taxon>Kineosporiales</taxon>
        <taxon>Kineosporiaceae</taxon>
        <taxon>Kineococcus</taxon>
    </lineage>
</organism>
<gene>
    <name evidence="1" type="ORF">BJ968_003341</name>
</gene>
<protein>
    <recommendedName>
        <fullName evidence="3">PH domain-containing protein</fullName>
    </recommendedName>
</protein>
<reference evidence="1 2" key="1">
    <citation type="submission" date="2020-07" db="EMBL/GenBank/DDBJ databases">
        <title>Sequencing the genomes of 1000 actinobacteria strains.</title>
        <authorList>
            <person name="Klenk H.-P."/>
        </authorList>
    </citation>
    <scope>NUCLEOTIDE SEQUENCE [LARGE SCALE GENOMIC DNA]</scope>
    <source>
        <strain evidence="1 2">DSM 7487</strain>
    </source>
</reference>
<dbReference type="EMBL" id="JACCBB010000001">
    <property type="protein sequence ID" value="NYD23801.1"/>
    <property type="molecule type" value="Genomic_DNA"/>
</dbReference>
<comment type="caution">
    <text evidence="1">The sequence shown here is derived from an EMBL/GenBank/DDBJ whole genome shotgun (WGS) entry which is preliminary data.</text>
</comment>
<evidence type="ECO:0008006" key="3">
    <source>
        <dbReference type="Google" id="ProtNLM"/>
    </source>
</evidence>
<evidence type="ECO:0000313" key="1">
    <source>
        <dbReference type="EMBL" id="NYD23801.1"/>
    </source>
</evidence>
<dbReference type="RefSeq" id="WP_179753792.1">
    <property type="nucleotide sequence ID" value="NZ_BAAAGN010000003.1"/>
</dbReference>
<evidence type="ECO:0000313" key="2">
    <source>
        <dbReference type="Proteomes" id="UP000521922"/>
    </source>
</evidence>
<sequence>MSAAEDALLGAVTRAGETVLVSLPLTGGVLGGGGALAVSALSVWLAQPQLLGGASTASVPRTELRAASARRTRFGGHVLELELGGGRIRLGTRADAADVEELLRVLDVPRG</sequence>